<dbReference type="Gene3D" id="2.30.110.10">
    <property type="entry name" value="Electron Transport, Fmn-binding Protein, Chain A"/>
    <property type="match status" value="1"/>
</dbReference>
<dbReference type="PANTHER" id="PTHR35802">
    <property type="entry name" value="PROTEASE SYNTHASE AND SPORULATION PROTEIN PAI 2"/>
    <property type="match status" value="1"/>
</dbReference>
<name>A0ABS3CSF8_9ALTE</name>
<reference evidence="1 2" key="1">
    <citation type="submission" date="2021-03" db="EMBL/GenBank/DDBJ databases">
        <title>novel species isolated from a fishpond in China.</title>
        <authorList>
            <person name="Lu H."/>
            <person name="Cai Z."/>
        </authorList>
    </citation>
    <scope>NUCLEOTIDE SEQUENCE [LARGE SCALE GENOMIC DNA]</scope>
    <source>
        <strain evidence="1 2">Y57</strain>
    </source>
</reference>
<dbReference type="RefSeq" id="WP_206593274.1">
    <property type="nucleotide sequence ID" value="NZ_JAFKCS010000004.1"/>
</dbReference>
<dbReference type="Pfam" id="PF04299">
    <property type="entry name" value="FMN_bind_2"/>
    <property type="match status" value="1"/>
</dbReference>
<dbReference type="PANTHER" id="PTHR35802:SF1">
    <property type="entry name" value="PROTEASE SYNTHASE AND SPORULATION PROTEIN PAI 2"/>
    <property type="match status" value="1"/>
</dbReference>
<accession>A0ABS3CSF8</accession>
<organism evidence="1 2">
    <name type="scientific">Bowmanella yangjiangensis</name>
    <dbReference type="NCBI Taxonomy" id="2811230"/>
    <lineage>
        <taxon>Bacteria</taxon>
        <taxon>Pseudomonadati</taxon>
        <taxon>Pseudomonadota</taxon>
        <taxon>Gammaproteobacteria</taxon>
        <taxon>Alteromonadales</taxon>
        <taxon>Alteromonadaceae</taxon>
        <taxon>Bowmanella</taxon>
    </lineage>
</organism>
<evidence type="ECO:0000313" key="1">
    <source>
        <dbReference type="EMBL" id="MBN7819449.1"/>
    </source>
</evidence>
<dbReference type="InterPro" id="IPR012349">
    <property type="entry name" value="Split_barrel_FMN-bd"/>
</dbReference>
<gene>
    <name evidence="1" type="ORF">J0A65_06210</name>
</gene>
<protein>
    <submittedName>
        <fullName evidence="1">FMN-binding negative transcriptional regulator</fullName>
    </submittedName>
</protein>
<evidence type="ECO:0000313" key="2">
    <source>
        <dbReference type="Proteomes" id="UP000663992"/>
    </source>
</evidence>
<comment type="caution">
    <text evidence="1">The sequence shown here is derived from an EMBL/GenBank/DDBJ whole genome shotgun (WGS) entry which is preliminary data.</text>
</comment>
<proteinExistence type="predicted"/>
<dbReference type="InterPro" id="IPR007396">
    <property type="entry name" value="TR_PAI2-type"/>
</dbReference>
<dbReference type="EMBL" id="JAFKCS010000004">
    <property type="protein sequence ID" value="MBN7819449.1"/>
    <property type="molecule type" value="Genomic_DNA"/>
</dbReference>
<sequence length="146" mass="16497">MQAKQSMTLAQARDLMEHYPFASMISESWQVSQLPFLLDEQGMVLYGHLAGNNPHCETLDGGRQLVLFRGPHAYISPTWYHRKPAVPTWNYVSLQVSGKTTLLSEPEADACMNRLLDKFEQGLAASTQAQAGELRAYMQRLATFEY</sequence>
<dbReference type="Proteomes" id="UP000663992">
    <property type="component" value="Unassembled WGS sequence"/>
</dbReference>
<dbReference type="SUPFAM" id="SSF50475">
    <property type="entry name" value="FMN-binding split barrel"/>
    <property type="match status" value="1"/>
</dbReference>
<keyword evidence="2" id="KW-1185">Reference proteome</keyword>